<evidence type="ECO:0000313" key="3">
    <source>
        <dbReference type="Proteomes" id="UP000824998"/>
    </source>
</evidence>
<comment type="caution">
    <text evidence="2">The sequence shown here is derived from an EMBL/GenBank/DDBJ whole genome shotgun (WGS) entry which is preliminary data.</text>
</comment>
<dbReference type="Proteomes" id="UP000824998">
    <property type="component" value="Unassembled WGS sequence"/>
</dbReference>
<sequence length="293" mass="32557">MSSSHQATNGLTDMDDATVELIMKMHREEAELLGISYEDITALDDRPQLYRKLADQLLANNTTRSGAVTGFPILDPQHSSLIDEAMSPRSAFPEYWRSREAQAPQPSARTYTAPATNTKFSQYSLSFLSIITRKNIEHGPSNASKILAQRTTSPIQPSSPYGPRASNMNTELEPRIPPPDSQSQPAVGLRPGHQPRQPSPRPANQAHQPRNALQQFECISCCGKEVTLSTAGPCLSSGRSALLAPELFRELYYSQRCFKIETNRDEAWHGNLCRIGIRFYGEEHWGTDKNTSG</sequence>
<reference evidence="2" key="1">
    <citation type="journal article" date="2021" name="IMA Fungus">
        <title>Genomic characterization of three marine fungi, including Emericellopsis atlantica sp. nov. with signatures of a generalist lifestyle and marine biomass degradation.</title>
        <authorList>
            <person name="Hagestad O.C."/>
            <person name="Hou L."/>
            <person name="Andersen J.H."/>
            <person name="Hansen E.H."/>
            <person name="Altermark B."/>
            <person name="Li C."/>
            <person name="Kuhnert E."/>
            <person name="Cox R.J."/>
            <person name="Crous P.W."/>
            <person name="Spatafora J.W."/>
            <person name="Lail K."/>
            <person name="Amirebrahimi M."/>
            <person name="Lipzen A."/>
            <person name="Pangilinan J."/>
            <person name="Andreopoulos W."/>
            <person name="Hayes R.D."/>
            <person name="Ng V."/>
            <person name="Grigoriev I.V."/>
            <person name="Jackson S.A."/>
            <person name="Sutton T.D.S."/>
            <person name="Dobson A.D.W."/>
            <person name="Rama T."/>
        </authorList>
    </citation>
    <scope>NUCLEOTIDE SEQUENCE</scope>
    <source>
        <strain evidence="2">TRa018bII</strain>
    </source>
</reference>
<gene>
    <name evidence="2" type="ORF">BJ875DRAFT_547236</name>
</gene>
<dbReference type="EMBL" id="MU251816">
    <property type="protein sequence ID" value="KAG9229090.1"/>
    <property type="molecule type" value="Genomic_DNA"/>
</dbReference>
<protein>
    <submittedName>
        <fullName evidence="2">Uncharacterized protein</fullName>
    </submittedName>
</protein>
<evidence type="ECO:0000256" key="1">
    <source>
        <dbReference type="SAM" id="MobiDB-lite"/>
    </source>
</evidence>
<keyword evidence="3" id="KW-1185">Reference proteome</keyword>
<evidence type="ECO:0000313" key="2">
    <source>
        <dbReference type="EMBL" id="KAG9229090.1"/>
    </source>
</evidence>
<proteinExistence type="predicted"/>
<feature type="compositionally biased region" description="Polar residues" evidence="1">
    <location>
        <begin position="150"/>
        <end position="159"/>
    </location>
</feature>
<accession>A0A9P7Y8I7</accession>
<organism evidence="2 3">
    <name type="scientific">Amylocarpus encephaloides</name>
    <dbReference type="NCBI Taxonomy" id="45428"/>
    <lineage>
        <taxon>Eukaryota</taxon>
        <taxon>Fungi</taxon>
        <taxon>Dikarya</taxon>
        <taxon>Ascomycota</taxon>
        <taxon>Pezizomycotina</taxon>
        <taxon>Leotiomycetes</taxon>
        <taxon>Helotiales</taxon>
        <taxon>Helotiales incertae sedis</taxon>
        <taxon>Amylocarpus</taxon>
    </lineage>
</organism>
<dbReference type="AlphaFoldDB" id="A0A9P7Y8I7"/>
<feature type="region of interest" description="Disordered" evidence="1">
    <location>
        <begin position="150"/>
        <end position="209"/>
    </location>
</feature>
<name>A0A9P7Y8I7_9HELO</name>